<evidence type="ECO:0000313" key="3">
    <source>
        <dbReference type="Proteomes" id="UP000249354"/>
    </source>
</evidence>
<comment type="caution">
    <text evidence="2">The sequence shown here is derived from an EMBL/GenBank/DDBJ whole genome shotgun (WGS) entry which is preliminary data.</text>
</comment>
<proteinExistence type="predicted"/>
<dbReference type="AlphaFoldDB" id="A0A2W4UHE8"/>
<keyword evidence="1" id="KW-0812">Transmembrane</keyword>
<dbReference type="Proteomes" id="UP000249354">
    <property type="component" value="Unassembled WGS sequence"/>
</dbReference>
<gene>
    <name evidence="2" type="ORF">DCF25_06595</name>
</gene>
<reference evidence="3" key="1">
    <citation type="submission" date="2018-04" db="EMBL/GenBank/DDBJ databases">
        <authorList>
            <person name="Cornet L."/>
        </authorList>
    </citation>
    <scope>NUCLEOTIDE SEQUENCE [LARGE SCALE GENOMIC DNA]</scope>
</reference>
<keyword evidence="1" id="KW-1133">Transmembrane helix</keyword>
<feature type="transmembrane region" description="Helical" evidence="1">
    <location>
        <begin position="79"/>
        <end position="102"/>
    </location>
</feature>
<protein>
    <submittedName>
        <fullName evidence="2">Uncharacterized protein</fullName>
    </submittedName>
</protein>
<accession>A0A2W4UHE8</accession>
<evidence type="ECO:0000313" key="2">
    <source>
        <dbReference type="EMBL" id="PZO20373.1"/>
    </source>
</evidence>
<sequence length="147" mass="16083">MTKANKTAPKTSELATADNSAITVQATELAPIAADASAKWESFTARPGVAATGSAFKKAGSGAKWLWAQEKEYGNVRKFLIFLKDAFNAVVLPLLSLVWLALNHVYQWSRKPETKASVIACYQLAKTWAAPKYDYETEADRNSAIEL</sequence>
<organism evidence="2 3">
    <name type="scientific">Leptolyngbya foveolarum</name>
    <dbReference type="NCBI Taxonomy" id="47253"/>
    <lineage>
        <taxon>Bacteria</taxon>
        <taxon>Bacillati</taxon>
        <taxon>Cyanobacteriota</taxon>
        <taxon>Cyanophyceae</taxon>
        <taxon>Leptolyngbyales</taxon>
        <taxon>Leptolyngbyaceae</taxon>
        <taxon>Leptolyngbya group</taxon>
        <taxon>Leptolyngbya</taxon>
    </lineage>
</organism>
<reference evidence="2 3" key="2">
    <citation type="submission" date="2018-06" db="EMBL/GenBank/DDBJ databases">
        <title>Metagenomic assembly of (sub)arctic Cyanobacteria and their associated microbiome from non-axenic cultures.</title>
        <authorList>
            <person name="Baurain D."/>
        </authorList>
    </citation>
    <scope>NUCLEOTIDE SEQUENCE [LARGE SCALE GENOMIC DNA]</scope>
    <source>
        <strain evidence="2">ULC129bin1</strain>
    </source>
</reference>
<dbReference type="EMBL" id="QBMC01000030">
    <property type="protein sequence ID" value="PZO20373.1"/>
    <property type="molecule type" value="Genomic_DNA"/>
</dbReference>
<name>A0A2W4UHE8_9CYAN</name>
<keyword evidence="1" id="KW-0472">Membrane</keyword>
<evidence type="ECO:0000256" key="1">
    <source>
        <dbReference type="SAM" id="Phobius"/>
    </source>
</evidence>